<comment type="similarity">
    <text evidence="5">Belongs to the pyridoxamine 5'-phosphate oxidase family.</text>
</comment>
<accession>A0AA40HHU2</accession>
<evidence type="ECO:0000259" key="16">
    <source>
        <dbReference type="Pfam" id="PF01243"/>
    </source>
</evidence>
<dbReference type="PANTHER" id="PTHR10851">
    <property type="entry name" value="PYRIDOXINE-5-PHOSPHATE OXIDASE"/>
    <property type="match status" value="1"/>
</dbReference>
<dbReference type="InterPro" id="IPR012349">
    <property type="entry name" value="Split_barrel_FMN-bd"/>
</dbReference>
<comment type="cofactor">
    <cofactor evidence="1">
        <name>FMN</name>
        <dbReference type="ChEBI" id="CHEBI:58210"/>
    </cofactor>
</comment>
<keyword evidence="10" id="KW-0560">Oxidoreductase</keyword>
<dbReference type="FunFam" id="2.30.110.10:FF:000020">
    <property type="entry name" value="PNPO isoform 11"/>
    <property type="match status" value="1"/>
</dbReference>
<evidence type="ECO:0000256" key="9">
    <source>
        <dbReference type="ARBA" id="ARBA00022643"/>
    </source>
</evidence>
<comment type="pathway">
    <text evidence="4">Cofactor metabolism; pyridoxal 5'-phosphate salvage; pyridoxal 5'-phosphate from pyridoxine 5'-phosphate: step 1/1.</text>
</comment>
<feature type="domain" description="Pyridoxine 5'-phosphate oxidase dimerisation C-terminal" evidence="17">
    <location>
        <begin position="247"/>
        <end position="276"/>
    </location>
</feature>
<dbReference type="EMBL" id="JAULJE010000020">
    <property type="protein sequence ID" value="KAK1330995.1"/>
    <property type="molecule type" value="Genomic_DNA"/>
</dbReference>
<comment type="function">
    <text evidence="2">Catalyzes the oxidation of either pyridoxine 5'-phosphate (PNP) or pyridoxamine 5'-phosphate (PMP) into pyridoxal 5'-phosphate (PLP).</text>
</comment>
<comment type="caution">
    <text evidence="18">The sequence shown here is derived from an EMBL/GenBank/DDBJ whole genome shotgun (WGS) entry which is preliminary data.</text>
</comment>
<evidence type="ECO:0000256" key="14">
    <source>
        <dbReference type="ARBA" id="ARBA00073441"/>
    </source>
</evidence>
<proteinExistence type="inferred from homology"/>
<evidence type="ECO:0000313" key="18">
    <source>
        <dbReference type="EMBL" id="KAK1330995.1"/>
    </source>
</evidence>
<dbReference type="GO" id="GO:0004733">
    <property type="term" value="F:pyridoxamine phosphate oxidase activity"/>
    <property type="evidence" value="ECO:0007669"/>
    <property type="project" value="UniProtKB-EC"/>
</dbReference>
<evidence type="ECO:0000256" key="11">
    <source>
        <dbReference type="ARBA" id="ARBA00023096"/>
    </source>
</evidence>
<dbReference type="PANTHER" id="PTHR10851:SF0">
    <property type="entry name" value="PYRIDOXINE-5'-PHOSPHATE OXIDASE"/>
    <property type="match status" value="1"/>
</dbReference>
<feature type="non-terminal residue" evidence="18">
    <location>
        <position position="315"/>
    </location>
</feature>
<reference evidence="18" key="1">
    <citation type="submission" date="2023-06" db="EMBL/GenBank/DDBJ databases">
        <title>Reference genome for the Northern bat (Eptesicus nilssonii), a most northern bat species.</title>
        <authorList>
            <person name="Laine V.N."/>
            <person name="Pulliainen A.T."/>
            <person name="Lilley T.M."/>
        </authorList>
    </citation>
    <scope>NUCLEOTIDE SEQUENCE</scope>
    <source>
        <strain evidence="18">BLF_Eptnil</strain>
        <tissue evidence="18">Kidney</tissue>
    </source>
</reference>
<feature type="non-terminal residue" evidence="18">
    <location>
        <position position="1"/>
    </location>
</feature>
<keyword evidence="19" id="KW-1185">Reference proteome</keyword>
<evidence type="ECO:0000256" key="12">
    <source>
        <dbReference type="ARBA" id="ARBA00050530"/>
    </source>
</evidence>
<evidence type="ECO:0000256" key="10">
    <source>
        <dbReference type="ARBA" id="ARBA00023002"/>
    </source>
</evidence>
<name>A0AA40HHU2_CNENI</name>
<evidence type="ECO:0000256" key="1">
    <source>
        <dbReference type="ARBA" id="ARBA00001917"/>
    </source>
</evidence>
<evidence type="ECO:0000259" key="17">
    <source>
        <dbReference type="Pfam" id="PF10590"/>
    </source>
</evidence>
<gene>
    <name evidence="18" type="ORF">QTO34_008941</name>
</gene>
<evidence type="ECO:0000256" key="2">
    <source>
        <dbReference type="ARBA" id="ARBA00003691"/>
    </source>
</evidence>
<organism evidence="18 19">
    <name type="scientific">Cnephaeus nilssonii</name>
    <name type="common">Northern bat</name>
    <name type="synonym">Eptesicus nilssonii</name>
    <dbReference type="NCBI Taxonomy" id="3371016"/>
    <lineage>
        <taxon>Eukaryota</taxon>
        <taxon>Metazoa</taxon>
        <taxon>Chordata</taxon>
        <taxon>Craniata</taxon>
        <taxon>Vertebrata</taxon>
        <taxon>Euteleostomi</taxon>
        <taxon>Mammalia</taxon>
        <taxon>Eutheria</taxon>
        <taxon>Laurasiatheria</taxon>
        <taxon>Chiroptera</taxon>
        <taxon>Yangochiroptera</taxon>
        <taxon>Vespertilionidae</taxon>
        <taxon>Cnephaeus</taxon>
    </lineage>
</organism>
<dbReference type="Proteomes" id="UP001177744">
    <property type="component" value="Unassembled WGS sequence"/>
</dbReference>
<dbReference type="NCBIfam" id="NF004231">
    <property type="entry name" value="PRK05679.1"/>
    <property type="match status" value="1"/>
</dbReference>
<dbReference type="AlphaFoldDB" id="A0AA40HHU2"/>
<evidence type="ECO:0000256" key="15">
    <source>
        <dbReference type="ARBA" id="ARBA00077914"/>
    </source>
</evidence>
<dbReference type="NCBIfam" id="TIGR00558">
    <property type="entry name" value="pdxH"/>
    <property type="match status" value="1"/>
</dbReference>
<dbReference type="InterPro" id="IPR000659">
    <property type="entry name" value="Pyridox_Oxase"/>
</dbReference>
<dbReference type="Gene3D" id="2.30.110.10">
    <property type="entry name" value="Electron Transport, Fmn-binding Protein, Chain A"/>
    <property type="match status" value="1"/>
</dbReference>
<dbReference type="Pfam" id="PF10590">
    <property type="entry name" value="PNP_phzG_C"/>
    <property type="match status" value="1"/>
</dbReference>
<dbReference type="SUPFAM" id="SSF50475">
    <property type="entry name" value="FMN-binding split barrel"/>
    <property type="match status" value="1"/>
</dbReference>
<comment type="subunit">
    <text evidence="6">Homodimer.</text>
</comment>
<evidence type="ECO:0000256" key="13">
    <source>
        <dbReference type="ARBA" id="ARBA00052947"/>
    </source>
</evidence>
<dbReference type="HAMAP" id="MF_01629">
    <property type="entry name" value="PdxH"/>
    <property type="match status" value="1"/>
</dbReference>
<sequence>TLDRGTGSEHAGTRRRATLGHVADGPVACVNVAFGRLAEWPRHLRHLCSRAADMDLGPMRKSYRGDREAFEEAQLTSLDPLKQFAAWFEEAVQCPDIGEANAMCLATCTRDGKPSARMVLLKGFGTDGFRFFTNFESRKGKELDSNPFASLVFYWEPLNRQVRVEGPVKKLPEEEAACYFHSRPKSSQIGAVVSHQSSVIPDRERTEATCALLTCVPSTWHMLISEEEKRGIGEAVPGTGGAKPKYWGGYILYPQVMEFWQGQTNRLHDRIVFSAEPPDRRRPFGAHDPPRGGRLALREACSLTPRRQCPRGRGP</sequence>
<protein>
    <recommendedName>
        <fullName evidence="14">Pyridoxine-5'-phosphate oxidase</fullName>
        <ecNumber evidence="7">1.4.3.5</ecNumber>
    </recommendedName>
    <alternativeName>
        <fullName evidence="15">Pyridoxamine-phosphate oxidase</fullName>
    </alternativeName>
</protein>
<evidence type="ECO:0000256" key="8">
    <source>
        <dbReference type="ARBA" id="ARBA00022630"/>
    </source>
</evidence>
<keyword evidence="9" id="KW-0288">FMN</keyword>
<evidence type="ECO:0000256" key="4">
    <source>
        <dbReference type="ARBA" id="ARBA00005037"/>
    </source>
</evidence>
<evidence type="ECO:0000256" key="7">
    <source>
        <dbReference type="ARBA" id="ARBA00012801"/>
    </source>
</evidence>
<evidence type="ECO:0000256" key="5">
    <source>
        <dbReference type="ARBA" id="ARBA00007301"/>
    </source>
</evidence>
<dbReference type="GO" id="GO:0008615">
    <property type="term" value="P:pyridoxine biosynthetic process"/>
    <property type="evidence" value="ECO:0007669"/>
    <property type="project" value="UniProtKB-KW"/>
</dbReference>
<comment type="catalytic activity">
    <reaction evidence="13">
        <text>pyridoxine 5'-phosphate + O2 = pyridoxal 5'-phosphate + H2O2</text>
        <dbReference type="Rhea" id="RHEA:15149"/>
        <dbReference type="ChEBI" id="CHEBI:15379"/>
        <dbReference type="ChEBI" id="CHEBI:16240"/>
        <dbReference type="ChEBI" id="CHEBI:58589"/>
        <dbReference type="ChEBI" id="CHEBI:597326"/>
        <dbReference type="EC" id="1.4.3.5"/>
    </reaction>
    <physiologicalReaction direction="left-to-right" evidence="13">
        <dbReference type="Rhea" id="RHEA:15150"/>
    </physiologicalReaction>
</comment>
<evidence type="ECO:0000256" key="3">
    <source>
        <dbReference type="ARBA" id="ARBA00004738"/>
    </source>
</evidence>
<dbReference type="EC" id="1.4.3.5" evidence="7"/>
<dbReference type="GO" id="GO:0010181">
    <property type="term" value="F:FMN binding"/>
    <property type="evidence" value="ECO:0007669"/>
    <property type="project" value="InterPro"/>
</dbReference>
<comment type="catalytic activity">
    <reaction evidence="12">
        <text>pyridoxamine 5'-phosphate + O2 + H2O = pyridoxal 5'-phosphate + H2O2 + NH4(+)</text>
        <dbReference type="Rhea" id="RHEA:15817"/>
        <dbReference type="ChEBI" id="CHEBI:15377"/>
        <dbReference type="ChEBI" id="CHEBI:15379"/>
        <dbReference type="ChEBI" id="CHEBI:16240"/>
        <dbReference type="ChEBI" id="CHEBI:28938"/>
        <dbReference type="ChEBI" id="CHEBI:58451"/>
        <dbReference type="ChEBI" id="CHEBI:597326"/>
        <dbReference type="EC" id="1.4.3.5"/>
    </reaction>
    <physiologicalReaction direction="left-to-right" evidence="12">
        <dbReference type="Rhea" id="RHEA:15818"/>
    </physiologicalReaction>
</comment>
<evidence type="ECO:0000313" key="19">
    <source>
        <dbReference type="Proteomes" id="UP001177744"/>
    </source>
</evidence>
<feature type="domain" description="Pyridoxamine 5'-phosphate oxidase N-terminal" evidence="16">
    <location>
        <begin position="97"/>
        <end position="209"/>
    </location>
</feature>
<dbReference type="Pfam" id="PF01243">
    <property type="entry name" value="PNPOx_N"/>
    <property type="match status" value="1"/>
</dbReference>
<dbReference type="InterPro" id="IPR019576">
    <property type="entry name" value="Pyridoxamine_oxidase_dimer_C"/>
</dbReference>
<dbReference type="InterPro" id="IPR011576">
    <property type="entry name" value="Pyridox_Oxase_N"/>
</dbReference>
<dbReference type="PROSITE" id="PS01064">
    <property type="entry name" value="PYRIDOX_OXIDASE"/>
    <property type="match status" value="1"/>
</dbReference>
<keyword evidence="8" id="KW-0285">Flavoprotein</keyword>
<evidence type="ECO:0000256" key="6">
    <source>
        <dbReference type="ARBA" id="ARBA00011738"/>
    </source>
</evidence>
<comment type="pathway">
    <text evidence="3">Cofactor metabolism; pyridoxal 5'-phosphate salvage; pyridoxal 5'-phosphate from pyridoxamine 5'-phosphate: step 1/1.</text>
</comment>
<dbReference type="InterPro" id="IPR019740">
    <property type="entry name" value="Pyridox_Oxase_CS"/>
</dbReference>
<keyword evidence="11" id="KW-0664">Pyridoxine biosynthesis</keyword>